<sequence>MIDLIEKKAMNVEKIRLFQLRKQKLLQKASPVEYIDLLQQQIGLHSTDNVTPYFPVRFSSVSMSRLLRYK</sequence>
<evidence type="ECO:0000313" key="1">
    <source>
        <dbReference type="EMBL" id="MFC1851626.1"/>
    </source>
</evidence>
<reference evidence="1 2" key="1">
    <citation type="submission" date="2024-09" db="EMBL/GenBank/DDBJ databases">
        <title>Laminarin stimulates single cell rates of sulfate reduction while oxygen inhibits transcriptomic activity in coastal marine sediment.</title>
        <authorList>
            <person name="Lindsay M."/>
            <person name="Orcutt B."/>
            <person name="Emerson D."/>
            <person name="Stepanauskas R."/>
            <person name="D'Angelo T."/>
        </authorList>
    </citation>
    <scope>NUCLEOTIDE SEQUENCE [LARGE SCALE GENOMIC DNA]</scope>
    <source>
        <strain evidence="1">SAG AM-311-K15</strain>
    </source>
</reference>
<dbReference type="Proteomes" id="UP001594351">
    <property type="component" value="Unassembled WGS sequence"/>
</dbReference>
<protein>
    <submittedName>
        <fullName evidence="1">Uncharacterized protein</fullName>
    </submittedName>
</protein>
<accession>A0ABV6YZX4</accession>
<comment type="caution">
    <text evidence="1">The sequence shown here is derived from an EMBL/GenBank/DDBJ whole genome shotgun (WGS) entry which is preliminary data.</text>
</comment>
<organism evidence="1 2">
    <name type="scientific">candidate division CSSED10-310 bacterium</name>
    <dbReference type="NCBI Taxonomy" id="2855610"/>
    <lineage>
        <taxon>Bacteria</taxon>
        <taxon>Bacteria division CSSED10-310</taxon>
    </lineage>
</organism>
<gene>
    <name evidence="1" type="ORF">ACFL27_15660</name>
</gene>
<name>A0ABV6YZX4_UNCC1</name>
<dbReference type="EMBL" id="JBHPBY010000208">
    <property type="protein sequence ID" value="MFC1851626.1"/>
    <property type="molecule type" value="Genomic_DNA"/>
</dbReference>
<proteinExistence type="predicted"/>
<feature type="non-terminal residue" evidence="1">
    <location>
        <position position="70"/>
    </location>
</feature>
<keyword evidence="2" id="KW-1185">Reference proteome</keyword>
<evidence type="ECO:0000313" key="2">
    <source>
        <dbReference type="Proteomes" id="UP001594351"/>
    </source>
</evidence>